<evidence type="ECO:0000256" key="7">
    <source>
        <dbReference type="ARBA" id="ARBA00022989"/>
    </source>
</evidence>
<comment type="catalytic activity">
    <reaction evidence="12">
        <text>L-proline(in) + Na(+)(in) = L-proline(out) + Na(+)(out)</text>
        <dbReference type="Rhea" id="RHEA:28967"/>
        <dbReference type="ChEBI" id="CHEBI:29101"/>
        <dbReference type="ChEBI" id="CHEBI:60039"/>
    </reaction>
</comment>
<dbReference type="InterPro" id="IPR038377">
    <property type="entry name" value="Na/Glc_symporter_sf"/>
</dbReference>
<feature type="transmembrane region" description="Helical" evidence="14">
    <location>
        <begin position="160"/>
        <end position="182"/>
    </location>
</feature>
<evidence type="ECO:0000256" key="9">
    <source>
        <dbReference type="ARBA" id="ARBA00023065"/>
    </source>
</evidence>
<evidence type="ECO:0000256" key="14">
    <source>
        <dbReference type="RuleBase" id="RU366012"/>
    </source>
</evidence>
<evidence type="ECO:0000256" key="3">
    <source>
        <dbReference type="ARBA" id="ARBA00022448"/>
    </source>
</evidence>
<dbReference type="PANTHER" id="PTHR48086">
    <property type="entry name" value="SODIUM/PROLINE SYMPORTER-RELATED"/>
    <property type="match status" value="1"/>
</dbReference>
<evidence type="ECO:0000256" key="4">
    <source>
        <dbReference type="ARBA" id="ARBA00022475"/>
    </source>
</evidence>
<feature type="transmembrane region" description="Helical" evidence="14">
    <location>
        <begin position="189"/>
        <end position="209"/>
    </location>
</feature>
<comment type="function">
    <text evidence="14">Catalyzes the sodium-dependent uptake of extracellular L-proline.</text>
</comment>
<dbReference type="GO" id="GO:0005886">
    <property type="term" value="C:plasma membrane"/>
    <property type="evidence" value="ECO:0007669"/>
    <property type="project" value="UniProtKB-SubCell"/>
</dbReference>
<dbReference type="RefSeq" id="WP_023469338.1">
    <property type="nucleotide sequence ID" value="NZ_FMYN01000001.1"/>
</dbReference>
<evidence type="ECO:0000256" key="6">
    <source>
        <dbReference type="ARBA" id="ARBA00022847"/>
    </source>
</evidence>
<feature type="transmembrane region" description="Helical" evidence="14">
    <location>
        <begin position="455"/>
        <end position="474"/>
    </location>
</feature>
<keyword evidence="6 14" id="KW-0769">Symport</keyword>
<reference evidence="15 16" key="1">
    <citation type="journal article" date="2015" name="Int. J. Syst. Evol. Microbiol.">
        <title>Exiguobacterium enclense sp. nov., isolated from sediment.</title>
        <authorList>
            <person name="Dastager S.G."/>
            <person name="Mawlankar R."/>
            <person name="Sonalkar V.V."/>
            <person name="Thorat M.N."/>
            <person name="Mual P."/>
            <person name="Verma A."/>
            <person name="Krishnamurthi S."/>
            <person name="Tang S.K."/>
            <person name="Li W.J."/>
        </authorList>
    </citation>
    <scope>NUCLEOTIDE SEQUENCE [LARGE SCALE GENOMIC DNA]</scope>
    <source>
        <strain evidence="15 16">NIO-1109</strain>
    </source>
</reference>
<feature type="transmembrane region" description="Helical" evidence="14">
    <location>
        <begin position="229"/>
        <end position="252"/>
    </location>
</feature>
<dbReference type="PROSITE" id="PS00456">
    <property type="entry name" value="NA_SOLUT_SYMP_1"/>
    <property type="match status" value="1"/>
</dbReference>
<name>A0A0V8GIT6_9BACL</name>
<evidence type="ECO:0000256" key="1">
    <source>
        <dbReference type="ARBA" id="ARBA00004651"/>
    </source>
</evidence>
<accession>A0A0V8GIT6</accession>
<dbReference type="Pfam" id="PF00474">
    <property type="entry name" value="SSF"/>
    <property type="match status" value="1"/>
</dbReference>
<dbReference type="InterPro" id="IPR011851">
    <property type="entry name" value="Na/Pro_symporter"/>
</dbReference>
<keyword evidence="9 14" id="KW-0406">Ion transport</keyword>
<keyword evidence="4 14" id="KW-1003">Cell membrane</keyword>
<proteinExistence type="inferred from homology"/>
<dbReference type="InterPro" id="IPR050277">
    <property type="entry name" value="Sodium:Solute_Symporter"/>
</dbReference>
<keyword evidence="14" id="KW-0029">Amino-acid transport</keyword>
<dbReference type="InterPro" id="IPR001734">
    <property type="entry name" value="Na/solute_symporter"/>
</dbReference>
<dbReference type="AlphaFoldDB" id="A0A0V8GIT6"/>
<feature type="transmembrane region" description="Helical" evidence="14">
    <location>
        <begin position="364"/>
        <end position="384"/>
    </location>
</feature>
<dbReference type="Proteomes" id="UP000053797">
    <property type="component" value="Unassembled WGS sequence"/>
</dbReference>
<dbReference type="CDD" id="cd11475">
    <property type="entry name" value="SLC5sbd_PutP"/>
    <property type="match status" value="1"/>
</dbReference>
<dbReference type="PANTHER" id="PTHR48086:SF3">
    <property type="entry name" value="SODIUM_PROLINE SYMPORTER"/>
    <property type="match status" value="1"/>
</dbReference>
<evidence type="ECO:0000256" key="12">
    <source>
        <dbReference type="ARBA" id="ARBA00033708"/>
    </source>
</evidence>
<feature type="transmembrane region" description="Helical" evidence="14">
    <location>
        <begin position="273"/>
        <end position="294"/>
    </location>
</feature>
<dbReference type="EMBL" id="LNQL01000001">
    <property type="protein sequence ID" value="KSU50049.1"/>
    <property type="molecule type" value="Genomic_DNA"/>
</dbReference>
<dbReference type="InterPro" id="IPR018212">
    <property type="entry name" value="Na/solute_symporter_CS"/>
</dbReference>
<feature type="transmembrane region" description="Helical" evidence="14">
    <location>
        <begin position="38"/>
        <end position="59"/>
    </location>
</feature>
<keyword evidence="3 14" id="KW-0813">Transport</keyword>
<dbReference type="PROSITE" id="PS50283">
    <property type="entry name" value="NA_SOLUT_SYMP_3"/>
    <property type="match status" value="1"/>
</dbReference>
<feature type="transmembrane region" description="Helical" evidence="14">
    <location>
        <begin position="314"/>
        <end position="343"/>
    </location>
</feature>
<keyword evidence="5 14" id="KW-0812">Transmembrane</keyword>
<feature type="transmembrane region" description="Helical" evidence="14">
    <location>
        <begin position="422"/>
        <end position="440"/>
    </location>
</feature>
<feature type="transmembrane region" description="Helical" evidence="14">
    <location>
        <begin position="120"/>
        <end position="140"/>
    </location>
</feature>
<keyword evidence="7 14" id="KW-1133">Transmembrane helix</keyword>
<dbReference type="GO" id="GO:0015193">
    <property type="term" value="F:L-proline transmembrane transporter activity"/>
    <property type="evidence" value="ECO:0007669"/>
    <property type="project" value="TreeGrafter"/>
</dbReference>
<evidence type="ECO:0000313" key="16">
    <source>
        <dbReference type="Proteomes" id="UP000053797"/>
    </source>
</evidence>
<dbReference type="GO" id="GO:0031402">
    <property type="term" value="F:sodium ion binding"/>
    <property type="evidence" value="ECO:0007669"/>
    <property type="project" value="UniProtKB-UniRule"/>
</dbReference>
<keyword evidence="10 14" id="KW-0472">Membrane</keyword>
<comment type="similarity">
    <text evidence="2 13">Belongs to the sodium:solute symporter (SSF) (TC 2.A.21) family.</text>
</comment>
<comment type="caution">
    <text evidence="15">The sequence shown here is derived from an EMBL/GenBank/DDBJ whole genome shotgun (WGS) entry which is preliminary data.</text>
</comment>
<keyword evidence="8 14" id="KW-0915">Sodium</keyword>
<dbReference type="PROSITE" id="PS00457">
    <property type="entry name" value="NA_SOLUT_SYMP_2"/>
    <property type="match status" value="1"/>
</dbReference>
<sequence>MNGMWFAILLYLGLMVALGVIAYYRTKNMNDYMLGGRTIGPVVTALSAGASDMSGWLLMGLPGAMYATGLSSGWIVVGLLLGAYANWLLVAPRLRAYTAHAGDAITIPDYFEKRFHDKSGVLRTVSAGVILIFFIMYASSGFVAGGRLFEAVFGLEYTTGLWILAGVVIAYVFLGGFLAVSWTDVVQGMIMVIALLIVPGVALALSGGINETLETIRSTDGSKLELFKGTTVIGIVSLLAWGLGYFGQPHIIVRFMAIRNLHEMKSARRVGMIWMTFSIVGAMVTGLIGYAYFTQQNSPLGEPENVFIQLSRDLFPGFITGLLLAALLAAIMSTISTQLLVSSSAATNDFYQRFFKRDASDRELMVMGRVMVLVVAALAILLSFGAQKSILTLVGYAWAGFGAAFGPVVLFSLLWRRMNKTGALASMITGSVVVIAWILIKQNVEGLPFYISEMYEMIPAFFASTVALVVGSLVTKEPSQAIYDEFDQVQAQLKGAEPERKIV</sequence>
<evidence type="ECO:0000256" key="13">
    <source>
        <dbReference type="RuleBase" id="RU362091"/>
    </source>
</evidence>
<gene>
    <name evidence="15" type="ORF">AS033_01365</name>
</gene>
<keyword evidence="11 14" id="KW-0739">Sodium transport</keyword>
<dbReference type="GO" id="GO:0005298">
    <property type="term" value="F:proline:sodium symporter activity"/>
    <property type="evidence" value="ECO:0007669"/>
    <property type="project" value="UniProtKB-UniRule"/>
</dbReference>
<dbReference type="FunFam" id="1.20.1730.10:FF:000002">
    <property type="entry name" value="Sodium/proline symporter"/>
    <property type="match status" value="1"/>
</dbReference>
<dbReference type="OrthoDB" id="9810181at2"/>
<dbReference type="Gene3D" id="1.20.1730.10">
    <property type="entry name" value="Sodium/glucose cotransporter"/>
    <property type="match status" value="1"/>
</dbReference>
<protein>
    <recommendedName>
        <fullName evidence="14">Sodium/proline symporter</fullName>
    </recommendedName>
    <alternativeName>
        <fullName evidence="14">Proline permease</fullName>
    </alternativeName>
</protein>
<feature type="transmembrane region" description="Helical" evidence="14">
    <location>
        <begin position="396"/>
        <end position="415"/>
    </location>
</feature>
<evidence type="ECO:0000256" key="2">
    <source>
        <dbReference type="ARBA" id="ARBA00006434"/>
    </source>
</evidence>
<organism evidence="15 16">
    <name type="scientific">Exiguobacterium indicum</name>
    <dbReference type="NCBI Taxonomy" id="296995"/>
    <lineage>
        <taxon>Bacteria</taxon>
        <taxon>Bacillati</taxon>
        <taxon>Bacillota</taxon>
        <taxon>Bacilli</taxon>
        <taxon>Bacillales</taxon>
        <taxon>Bacillales Family XII. Incertae Sedis</taxon>
        <taxon>Exiguobacterium</taxon>
    </lineage>
</organism>
<evidence type="ECO:0000256" key="5">
    <source>
        <dbReference type="ARBA" id="ARBA00022692"/>
    </source>
</evidence>
<evidence type="ECO:0000256" key="10">
    <source>
        <dbReference type="ARBA" id="ARBA00023136"/>
    </source>
</evidence>
<comment type="subcellular location">
    <subcellularLocation>
        <location evidence="1 14">Cell membrane</location>
        <topology evidence="1 14">Multi-pass membrane protein</topology>
    </subcellularLocation>
</comment>
<evidence type="ECO:0000256" key="11">
    <source>
        <dbReference type="ARBA" id="ARBA00023201"/>
    </source>
</evidence>
<feature type="transmembrane region" description="Helical" evidence="14">
    <location>
        <begin position="71"/>
        <end position="90"/>
    </location>
</feature>
<dbReference type="GO" id="GO:0015824">
    <property type="term" value="P:proline transport"/>
    <property type="evidence" value="ECO:0007669"/>
    <property type="project" value="UniProtKB-UniRule"/>
</dbReference>
<evidence type="ECO:0000256" key="8">
    <source>
        <dbReference type="ARBA" id="ARBA00023053"/>
    </source>
</evidence>
<feature type="transmembrane region" description="Helical" evidence="14">
    <location>
        <begin position="6"/>
        <end position="26"/>
    </location>
</feature>
<dbReference type="NCBIfam" id="TIGR00813">
    <property type="entry name" value="sss"/>
    <property type="match status" value="1"/>
</dbReference>
<dbReference type="NCBIfam" id="TIGR02121">
    <property type="entry name" value="Na_Pro_sym"/>
    <property type="match status" value="1"/>
</dbReference>
<evidence type="ECO:0000313" key="15">
    <source>
        <dbReference type="EMBL" id="KSU50049.1"/>
    </source>
</evidence>